<keyword evidence="5 6" id="KW-0472">Membrane</keyword>
<dbReference type="PANTHER" id="PTHR31645:SF0">
    <property type="entry name" value="OLIGOPEPTIDE TRANSPORTER YGL114W-RELATED"/>
    <property type="match status" value="1"/>
</dbReference>
<evidence type="ECO:0000256" key="1">
    <source>
        <dbReference type="ARBA" id="ARBA00004141"/>
    </source>
</evidence>
<comment type="subcellular location">
    <subcellularLocation>
        <location evidence="1">Membrane</location>
        <topology evidence="1">Multi-pass membrane protein</topology>
    </subcellularLocation>
</comment>
<evidence type="ECO:0000256" key="4">
    <source>
        <dbReference type="ARBA" id="ARBA00022989"/>
    </source>
</evidence>
<accession>A0A832ML70</accession>
<protein>
    <submittedName>
        <fullName evidence="7">OPT family oligopeptide transporter</fullName>
    </submittedName>
</protein>
<dbReference type="GO" id="GO:0035673">
    <property type="term" value="F:oligopeptide transmembrane transporter activity"/>
    <property type="evidence" value="ECO:0007669"/>
    <property type="project" value="InterPro"/>
</dbReference>
<evidence type="ECO:0000256" key="2">
    <source>
        <dbReference type="ARBA" id="ARBA00022448"/>
    </source>
</evidence>
<feature type="transmembrane region" description="Helical" evidence="6">
    <location>
        <begin position="597"/>
        <end position="621"/>
    </location>
</feature>
<feature type="transmembrane region" description="Helical" evidence="6">
    <location>
        <begin position="403"/>
        <end position="423"/>
    </location>
</feature>
<comment type="caution">
    <text evidence="7">The sequence shown here is derived from an EMBL/GenBank/DDBJ whole genome shotgun (WGS) entry which is preliminary data.</text>
</comment>
<dbReference type="GO" id="GO:0016020">
    <property type="term" value="C:membrane"/>
    <property type="evidence" value="ECO:0007669"/>
    <property type="project" value="UniProtKB-SubCell"/>
</dbReference>
<evidence type="ECO:0000256" key="3">
    <source>
        <dbReference type="ARBA" id="ARBA00022692"/>
    </source>
</evidence>
<feature type="transmembrane region" description="Helical" evidence="6">
    <location>
        <begin position="63"/>
        <end position="83"/>
    </location>
</feature>
<keyword evidence="2" id="KW-0813">Transport</keyword>
<dbReference type="Pfam" id="PF03169">
    <property type="entry name" value="OPT"/>
    <property type="match status" value="1"/>
</dbReference>
<dbReference type="AlphaFoldDB" id="A0A832ML70"/>
<keyword evidence="3 6" id="KW-0812">Transmembrane</keyword>
<dbReference type="PANTHER" id="PTHR31645">
    <property type="entry name" value="OLIGOPEPTIDE TRANSPORTER YGL114W-RELATED"/>
    <property type="match status" value="1"/>
</dbReference>
<proteinExistence type="predicted"/>
<feature type="transmembrane region" description="Helical" evidence="6">
    <location>
        <begin position="128"/>
        <end position="148"/>
    </location>
</feature>
<reference evidence="7" key="1">
    <citation type="journal article" date="2020" name="mSystems">
        <title>Genome- and Community-Level Interaction Insights into Carbon Utilization and Element Cycling Functions of Hydrothermarchaeota in Hydrothermal Sediment.</title>
        <authorList>
            <person name="Zhou Z."/>
            <person name="Liu Y."/>
            <person name="Xu W."/>
            <person name="Pan J."/>
            <person name="Luo Z.H."/>
            <person name="Li M."/>
        </authorList>
    </citation>
    <scope>NUCLEOTIDE SEQUENCE [LARGE SCALE GENOMIC DNA]</scope>
    <source>
        <strain evidence="7">SpSt-381</strain>
    </source>
</reference>
<dbReference type="InterPro" id="IPR004813">
    <property type="entry name" value="OPT"/>
</dbReference>
<evidence type="ECO:0000313" key="7">
    <source>
        <dbReference type="EMBL" id="HGZ43245.1"/>
    </source>
</evidence>
<feature type="transmembrane region" description="Helical" evidence="6">
    <location>
        <begin position="189"/>
        <end position="211"/>
    </location>
</feature>
<feature type="transmembrane region" description="Helical" evidence="6">
    <location>
        <begin position="641"/>
        <end position="666"/>
    </location>
</feature>
<evidence type="ECO:0000256" key="6">
    <source>
        <dbReference type="SAM" id="Phobius"/>
    </source>
</evidence>
<feature type="transmembrane region" description="Helical" evidence="6">
    <location>
        <begin position="281"/>
        <end position="302"/>
    </location>
</feature>
<feature type="transmembrane region" description="Helical" evidence="6">
    <location>
        <begin position="255"/>
        <end position="274"/>
    </location>
</feature>
<gene>
    <name evidence="7" type="ORF">ENR23_07445</name>
</gene>
<dbReference type="InterPro" id="IPR045035">
    <property type="entry name" value="YSL-like"/>
</dbReference>
<feature type="transmembrane region" description="Helical" evidence="6">
    <location>
        <begin position="491"/>
        <end position="514"/>
    </location>
</feature>
<feature type="transmembrane region" description="Helical" evidence="6">
    <location>
        <begin position="377"/>
        <end position="397"/>
    </location>
</feature>
<feature type="transmembrane region" description="Helical" evidence="6">
    <location>
        <begin position="324"/>
        <end position="343"/>
    </location>
</feature>
<sequence>MALQHLTEEQIRTWSPEQKDRWWLENVFRGDMPQLTLRSALTGFLLGGLLSATNLYVGAKTGWTLGVGLTSVILAFSMFKVLSRMGARDMTILENNCMQSIATAAGYMTGPLISGMAAYMWIENRPMDWTQMMLFNVVLSFLGVLVAFPMKRRFINDEQQPFPEGRACGVVLDTLYSSHASVGLFKARALALSAAIAGAITFVSGASYMTWIQERLLRLKSSWHLPHNLDAWWYDLAARGLVPIPRLANVDVRQLALSPALDLAMFGAGGLMGIRAASSMMIGMLLNFVIIVPWMISIGEIAPRSGSVAEGTAVFGRAHILNTWALWWGISIMVVASLVSLFARPQIFVEAFRGLGGRRKNGAGGGAAHDPLRHIELPLWVSFFGVPVVGALGVWMAHEWFGVAWVFGALAIPLIVVLTLIAASSTALTGITPTGSLSKIPQFMFGAMDPKHPPTNLMTGVMCVEVASNASNLLMDIKPGYMLGAKPRQQAIGHAIGIVAGALASTPLFFVLFLSDWTPGASMQAVMAPDGGQFSFPSAVQWKGVSDLVTSVFGGGSGSLLTPSILTSMIIAGAAGLALEVARIVTRGAFPISPLAIGLGVVVPPESTFMMFLGAGFFWLMHRRHGAAPDSAGNRLWVQTQEPICAGIIAGAALVGIGDVLVRVFLLG</sequence>
<feature type="transmembrane region" description="Helical" evidence="6">
    <location>
        <begin position="35"/>
        <end position="57"/>
    </location>
</feature>
<feature type="transmembrane region" description="Helical" evidence="6">
    <location>
        <begin position="565"/>
        <end position="585"/>
    </location>
</feature>
<evidence type="ECO:0000256" key="5">
    <source>
        <dbReference type="ARBA" id="ARBA00023136"/>
    </source>
</evidence>
<dbReference type="EMBL" id="DSQF01000016">
    <property type="protein sequence ID" value="HGZ43245.1"/>
    <property type="molecule type" value="Genomic_DNA"/>
</dbReference>
<keyword evidence="4 6" id="KW-1133">Transmembrane helix</keyword>
<name>A0A832ML70_UNCEI</name>
<organism evidence="7">
    <name type="scientific">Eiseniibacteriota bacterium</name>
    <dbReference type="NCBI Taxonomy" id="2212470"/>
    <lineage>
        <taxon>Bacteria</taxon>
        <taxon>Candidatus Eiseniibacteriota</taxon>
    </lineage>
</organism>
<feature type="transmembrane region" description="Helical" evidence="6">
    <location>
        <begin position="104"/>
        <end position="122"/>
    </location>
</feature>